<dbReference type="InterPro" id="IPR000560">
    <property type="entry name" value="His_Pase_clade-2"/>
</dbReference>
<dbReference type="InterPro" id="IPR033379">
    <property type="entry name" value="Acid_Pase_AS"/>
</dbReference>
<reference evidence="3 4" key="1">
    <citation type="submission" date="2018-03" db="EMBL/GenBank/DDBJ databases">
        <authorList>
            <person name="Guldener U."/>
        </authorList>
    </citation>
    <scope>NUCLEOTIDE SEQUENCE [LARGE SCALE GENOMIC DNA]</scope>
    <source>
        <strain evidence="3 4">NBRC100155</strain>
    </source>
</reference>
<evidence type="ECO:0000313" key="3">
    <source>
        <dbReference type="EMBL" id="SPO27810.1"/>
    </source>
</evidence>
<dbReference type="PANTHER" id="PTHR20963">
    <property type="entry name" value="MULTIPLE INOSITOL POLYPHOSPHATE PHOSPHATASE-RELATED"/>
    <property type="match status" value="1"/>
</dbReference>
<evidence type="ECO:0000256" key="1">
    <source>
        <dbReference type="ARBA" id="ARBA00022801"/>
    </source>
</evidence>
<keyword evidence="4" id="KW-1185">Reference proteome</keyword>
<dbReference type="InterPro" id="IPR029033">
    <property type="entry name" value="His_PPase_superfam"/>
</dbReference>
<evidence type="ECO:0000256" key="2">
    <source>
        <dbReference type="SAM" id="SignalP"/>
    </source>
</evidence>
<organism evidence="3 4">
    <name type="scientific">Ustilago trichophora</name>
    <dbReference type="NCBI Taxonomy" id="86804"/>
    <lineage>
        <taxon>Eukaryota</taxon>
        <taxon>Fungi</taxon>
        <taxon>Dikarya</taxon>
        <taxon>Basidiomycota</taxon>
        <taxon>Ustilaginomycotina</taxon>
        <taxon>Ustilaginomycetes</taxon>
        <taxon>Ustilaginales</taxon>
        <taxon>Ustilaginaceae</taxon>
        <taxon>Ustilago</taxon>
    </lineage>
</organism>
<feature type="chain" id="PRO_5023107177" evidence="2">
    <location>
        <begin position="22"/>
        <end position="554"/>
    </location>
</feature>
<keyword evidence="2" id="KW-0732">Signal</keyword>
<dbReference type="EMBL" id="OOIN01000020">
    <property type="protein sequence ID" value="SPO27810.1"/>
    <property type="molecule type" value="Genomic_DNA"/>
</dbReference>
<dbReference type="CDD" id="cd07061">
    <property type="entry name" value="HP_HAP_like"/>
    <property type="match status" value="1"/>
</dbReference>
<dbReference type="AlphaFoldDB" id="A0A5C3EC97"/>
<dbReference type="PROSITE" id="PS00616">
    <property type="entry name" value="HIS_ACID_PHOSPHAT_1"/>
    <property type="match status" value="1"/>
</dbReference>
<dbReference type="PANTHER" id="PTHR20963:SF42">
    <property type="entry name" value="PHOSPHOGLYCERATE MUTASE-LIKE PROTEIN"/>
    <property type="match status" value="1"/>
</dbReference>
<dbReference type="SUPFAM" id="SSF53254">
    <property type="entry name" value="Phosphoglycerate mutase-like"/>
    <property type="match status" value="1"/>
</dbReference>
<evidence type="ECO:0000313" key="4">
    <source>
        <dbReference type="Proteomes" id="UP000324022"/>
    </source>
</evidence>
<feature type="signal peptide" evidence="2">
    <location>
        <begin position="1"/>
        <end position="21"/>
    </location>
</feature>
<dbReference type="Pfam" id="PF00328">
    <property type="entry name" value="His_Phos_2"/>
    <property type="match status" value="1"/>
</dbReference>
<dbReference type="Gene3D" id="3.40.50.1240">
    <property type="entry name" value="Phosphoglycerate mutase-like"/>
    <property type="match status" value="1"/>
</dbReference>
<dbReference type="OrthoDB" id="6509975at2759"/>
<keyword evidence="1" id="KW-0378">Hydrolase</keyword>
<protein>
    <submittedName>
        <fullName evidence="3">Related to 3-phytase A</fullName>
    </submittedName>
</protein>
<dbReference type="GO" id="GO:0003993">
    <property type="term" value="F:acid phosphatase activity"/>
    <property type="evidence" value="ECO:0007669"/>
    <property type="project" value="TreeGrafter"/>
</dbReference>
<proteinExistence type="predicted"/>
<gene>
    <name evidence="3" type="ORF">UTRI_04953</name>
</gene>
<name>A0A5C3EC97_9BASI</name>
<accession>A0A5C3EC97</accession>
<sequence length="554" mass="61487">MQLTSSILALQALVASAIVSAALLPRDSAPSSNNASAPTSISHSNPFPTNVGYAGTVKYGASPFLAVTDRIPGELKDSSIETRWKPLNATEECTYNIFQHLGNESPYFSSPIFAEFQKEHARLPEQCTVKQVHILHRHGARYPTSYSTEGAPYFGQVIANVSKLNNPNSNFSASGPLSFLNDWKYELGAEVLNPIGNQQLFDSGVHHFYQYGKLYNATTEANKPVIRTTSQQRILDSARYWTLGFFGWDAPSKINMEIILEGGDGLGEPDAFNNTLASYDTCNNSNTITVGDTYLRPIWDGIYLPNITARLQQYVSGLELKDEMVYGMQSLCAYETAALGYSDFCGLFTKEEWDGFEYDLDLQFSGDYGIMSPSGKAQGVGWVSELLDRLTKSPFNQSTVTTENSTLDSNPTYFPLDQTFYVDFSHDDIIVSVLTALNYTQVIGDYLDPHYPDPNRTFILSHITPFAARLVFEVVECDNDNDSKRYIRTKLNEAVIPYSAAQGCPEGKALCPFEDFVKFQQKHALKDANFDKACFGKNGTDFVITGPVRNGTVY</sequence>
<dbReference type="Proteomes" id="UP000324022">
    <property type="component" value="Unassembled WGS sequence"/>
</dbReference>